<evidence type="ECO:0000313" key="15">
    <source>
        <dbReference type="Proteomes" id="UP001454036"/>
    </source>
</evidence>
<organism evidence="14 15">
    <name type="scientific">Lithospermum erythrorhizon</name>
    <name type="common">Purple gromwell</name>
    <name type="synonym">Lithospermum officinale var. erythrorhizon</name>
    <dbReference type="NCBI Taxonomy" id="34254"/>
    <lineage>
        <taxon>Eukaryota</taxon>
        <taxon>Viridiplantae</taxon>
        <taxon>Streptophyta</taxon>
        <taxon>Embryophyta</taxon>
        <taxon>Tracheophyta</taxon>
        <taxon>Spermatophyta</taxon>
        <taxon>Magnoliopsida</taxon>
        <taxon>eudicotyledons</taxon>
        <taxon>Gunneridae</taxon>
        <taxon>Pentapetalae</taxon>
        <taxon>asterids</taxon>
        <taxon>lamiids</taxon>
        <taxon>Boraginales</taxon>
        <taxon>Boraginaceae</taxon>
        <taxon>Boraginoideae</taxon>
        <taxon>Lithospermeae</taxon>
        <taxon>Lithospermum</taxon>
    </lineage>
</organism>
<comment type="subcellular location">
    <subcellularLocation>
        <location evidence="1">Membrane</location>
    </subcellularLocation>
</comment>
<dbReference type="Proteomes" id="UP001454036">
    <property type="component" value="Unassembled WGS sequence"/>
</dbReference>
<protein>
    <recommendedName>
        <fullName evidence="13">Protein kinase domain-containing protein</fullName>
    </recommendedName>
</protein>
<reference evidence="14 15" key="1">
    <citation type="submission" date="2024-01" db="EMBL/GenBank/DDBJ databases">
        <title>The complete chloroplast genome sequence of Lithospermum erythrorhizon: insights into the phylogenetic relationship among Boraginaceae species and the maternal lineages of purple gromwells.</title>
        <authorList>
            <person name="Okada T."/>
            <person name="Watanabe K."/>
        </authorList>
    </citation>
    <scope>NUCLEOTIDE SEQUENCE [LARGE SCALE GENOMIC DNA]</scope>
</reference>
<keyword evidence="3" id="KW-0808">Transferase</keyword>
<keyword evidence="9" id="KW-1133">Transmembrane helix</keyword>
<dbReference type="GO" id="GO:0016020">
    <property type="term" value="C:membrane"/>
    <property type="evidence" value="ECO:0007669"/>
    <property type="project" value="UniProtKB-SubCell"/>
</dbReference>
<dbReference type="InterPro" id="IPR017441">
    <property type="entry name" value="Protein_kinase_ATP_BS"/>
</dbReference>
<evidence type="ECO:0000256" key="6">
    <source>
        <dbReference type="ARBA" id="ARBA00022741"/>
    </source>
</evidence>
<comment type="caution">
    <text evidence="14">The sequence shown here is derived from an EMBL/GenBank/DDBJ whole genome shotgun (WGS) entry which is preliminary data.</text>
</comment>
<keyword evidence="4" id="KW-0812">Transmembrane</keyword>
<dbReference type="InterPro" id="IPR011009">
    <property type="entry name" value="Kinase-like_dom_sf"/>
</dbReference>
<evidence type="ECO:0000256" key="10">
    <source>
        <dbReference type="ARBA" id="ARBA00023136"/>
    </source>
</evidence>
<feature type="domain" description="Protein kinase" evidence="13">
    <location>
        <begin position="20"/>
        <end position="267"/>
    </location>
</feature>
<dbReference type="PANTHER" id="PTHR27008:SF585">
    <property type="entry name" value="PROTEIN KINASE DOMAIN-CONTAINING PROTEIN"/>
    <property type="match status" value="1"/>
</dbReference>
<gene>
    <name evidence="14" type="ORF">LIER_32177</name>
</gene>
<dbReference type="PROSITE" id="PS00107">
    <property type="entry name" value="PROTEIN_KINASE_ATP"/>
    <property type="match status" value="1"/>
</dbReference>
<dbReference type="Pfam" id="PF00069">
    <property type="entry name" value="Pkinase"/>
    <property type="match status" value="1"/>
</dbReference>
<dbReference type="EMBL" id="BAABME010012245">
    <property type="protein sequence ID" value="GAA0184889.1"/>
    <property type="molecule type" value="Genomic_DNA"/>
</dbReference>
<evidence type="ECO:0000256" key="12">
    <source>
        <dbReference type="RuleBase" id="RU000304"/>
    </source>
</evidence>
<evidence type="ECO:0000256" key="9">
    <source>
        <dbReference type="ARBA" id="ARBA00022989"/>
    </source>
</evidence>
<evidence type="ECO:0000256" key="11">
    <source>
        <dbReference type="PROSITE-ProRule" id="PRU10141"/>
    </source>
</evidence>
<dbReference type="Gene3D" id="3.30.200.20">
    <property type="entry name" value="Phosphorylase Kinase, domain 1"/>
    <property type="match status" value="1"/>
</dbReference>
<dbReference type="PROSITE" id="PS00108">
    <property type="entry name" value="PROTEIN_KINASE_ST"/>
    <property type="match status" value="1"/>
</dbReference>
<dbReference type="InterPro" id="IPR051809">
    <property type="entry name" value="Plant_receptor-like_S/T_kinase"/>
</dbReference>
<dbReference type="Gene3D" id="1.10.510.10">
    <property type="entry name" value="Transferase(Phosphotransferase) domain 1"/>
    <property type="match status" value="1"/>
</dbReference>
<keyword evidence="12" id="KW-0723">Serine/threonine-protein kinase</keyword>
<sequence>MIHTTRRTAYHELVQAIEGFNASNLLGEGGYGTVYKGVLNDGTTIAVKVFKLLVEGALKSFEAECEALRNIHHRNLVKVITSCSNIDFKPLVFEYMPNGTLEKWLHIDAGDYLLDMLQRLNVMVDVADALEYLYCGFSTPIIYCDLKPSNILLDENMSAHVSDFGLTKFMSEESITHTNTLATWGYIAPEYGSERLVSSAVDVYSFGILLMETFTGKKPSEEMLLNLYEPNINQAMQCVSKIMELALNCCVELPNNRMNMNDVHVLLQKIKLQFQTASGTEGTISAEV</sequence>
<dbReference type="InterPro" id="IPR000719">
    <property type="entry name" value="Prot_kinase_dom"/>
</dbReference>
<accession>A0AAV3RVB8</accession>
<evidence type="ECO:0000256" key="8">
    <source>
        <dbReference type="ARBA" id="ARBA00022840"/>
    </source>
</evidence>
<dbReference type="PANTHER" id="PTHR27008">
    <property type="entry name" value="OS04G0122200 PROTEIN"/>
    <property type="match status" value="1"/>
</dbReference>
<evidence type="ECO:0000256" key="3">
    <source>
        <dbReference type="ARBA" id="ARBA00022679"/>
    </source>
</evidence>
<evidence type="ECO:0000256" key="2">
    <source>
        <dbReference type="ARBA" id="ARBA00022614"/>
    </source>
</evidence>
<name>A0AAV3RVB8_LITER</name>
<dbReference type="SUPFAM" id="SSF56112">
    <property type="entry name" value="Protein kinase-like (PK-like)"/>
    <property type="match status" value="1"/>
</dbReference>
<comment type="similarity">
    <text evidence="12">Belongs to the protein kinase superfamily.</text>
</comment>
<evidence type="ECO:0000256" key="5">
    <source>
        <dbReference type="ARBA" id="ARBA00022737"/>
    </source>
</evidence>
<keyword evidence="8 11" id="KW-0067">ATP-binding</keyword>
<keyword evidence="5" id="KW-0677">Repeat</keyword>
<dbReference type="InterPro" id="IPR008271">
    <property type="entry name" value="Ser/Thr_kinase_AS"/>
</dbReference>
<evidence type="ECO:0000256" key="1">
    <source>
        <dbReference type="ARBA" id="ARBA00004370"/>
    </source>
</evidence>
<dbReference type="FunFam" id="3.30.200.20:FF:000661">
    <property type="entry name" value="Serine-threonine protein kinase plant-type"/>
    <property type="match status" value="1"/>
</dbReference>
<keyword evidence="10" id="KW-0472">Membrane</keyword>
<keyword evidence="2" id="KW-0433">Leucine-rich repeat</keyword>
<feature type="binding site" evidence="11">
    <location>
        <position position="48"/>
    </location>
    <ligand>
        <name>ATP</name>
        <dbReference type="ChEBI" id="CHEBI:30616"/>
    </ligand>
</feature>
<dbReference type="GO" id="GO:0005524">
    <property type="term" value="F:ATP binding"/>
    <property type="evidence" value="ECO:0007669"/>
    <property type="project" value="UniProtKB-UniRule"/>
</dbReference>
<dbReference type="PIRSF" id="PIRSF000654">
    <property type="entry name" value="Integrin-linked_kinase"/>
    <property type="match status" value="1"/>
</dbReference>
<keyword evidence="15" id="KW-1185">Reference proteome</keyword>
<dbReference type="AlphaFoldDB" id="A0AAV3RVB8"/>
<dbReference type="SMART" id="SM00220">
    <property type="entry name" value="S_TKc"/>
    <property type="match status" value="1"/>
</dbReference>
<evidence type="ECO:0000313" key="14">
    <source>
        <dbReference type="EMBL" id="GAA0184889.1"/>
    </source>
</evidence>
<dbReference type="PROSITE" id="PS50011">
    <property type="entry name" value="PROTEIN_KINASE_DOM"/>
    <property type="match status" value="1"/>
</dbReference>
<keyword evidence="7" id="KW-0418">Kinase</keyword>
<proteinExistence type="inferred from homology"/>
<dbReference type="GO" id="GO:0004674">
    <property type="term" value="F:protein serine/threonine kinase activity"/>
    <property type="evidence" value="ECO:0007669"/>
    <property type="project" value="UniProtKB-KW"/>
</dbReference>
<evidence type="ECO:0000256" key="7">
    <source>
        <dbReference type="ARBA" id="ARBA00022777"/>
    </source>
</evidence>
<evidence type="ECO:0000256" key="4">
    <source>
        <dbReference type="ARBA" id="ARBA00022692"/>
    </source>
</evidence>
<evidence type="ECO:0000259" key="13">
    <source>
        <dbReference type="PROSITE" id="PS50011"/>
    </source>
</evidence>
<keyword evidence="6 11" id="KW-0547">Nucleotide-binding</keyword>